<accession>A0A8S3QT43</accession>
<dbReference type="PANTHER" id="PTHR44099:SF4">
    <property type="entry name" value="RABCONNECTIN-3B, ISOFORM A"/>
    <property type="match status" value="1"/>
</dbReference>
<evidence type="ECO:0000313" key="2">
    <source>
        <dbReference type="EMBL" id="CAG2196326.1"/>
    </source>
</evidence>
<feature type="region of interest" description="Disordered" evidence="1">
    <location>
        <begin position="303"/>
        <end position="327"/>
    </location>
</feature>
<organism evidence="2 3">
    <name type="scientific">Mytilus edulis</name>
    <name type="common">Blue mussel</name>
    <dbReference type="NCBI Taxonomy" id="6550"/>
    <lineage>
        <taxon>Eukaryota</taxon>
        <taxon>Metazoa</taxon>
        <taxon>Spiralia</taxon>
        <taxon>Lophotrochozoa</taxon>
        <taxon>Mollusca</taxon>
        <taxon>Bivalvia</taxon>
        <taxon>Autobranchia</taxon>
        <taxon>Pteriomorphia</taxon>
        <taxon>Mytilida</taxon>
        <taxon>Mytiloidea</taxon>
        <taxon>Mytilidae</taxon>
        <taxon>Mytilinae</taxon>
        <taxon>Mytilus</taxon>
    </lineage>
</organism>
<evidence type="ECO:0000313" key="3">
    <source>
        <dbReference type="Proteomes" id="UP000683360"/>
    </source>
</evidence>
<protein>
    <submittedName>
        <fullName evidence="2">Uncharacterized protein</fullName>
    </submittedName>
</protein>
<dbReference type="PANTHER" id="PTHR44099">
    <property type="entry name" value="RABCONNECTIN-3B, ISOFORM A"/>
    <property type="match status" value="1"/>
</dbReference>
<dbReference type="GO" id="GO:0005737">
    <property type="term" value="C:cytoplasm"/>
    <property type="evidence" value="ECO:0007669"/>
    <property type="project" value="TreeGrafter"/>
</dbReference>
<comment type="caution">
    <text evidence="2">The sequence shown here is derived from an EMBL/GenBank/DDBJ whole genome shotgun (WGS) entry which is preliminary data.</text>
</comment>
<gene>
    <name evidence="2" type="ORF">MEDL_11213</name>
</gene>
<dbReference type="EMBL" id="CAJPWZ010000554">
    <property type="protein sequence ID" value="CAG2196326.1"/>
    <property type="molecule type" value="Genomic_DNA"/>
</dbReference>
<sequence>MGAIFQVKTKRQEDFEIMIGIESKQDWADSYTVPGHLDRVVHGITAEDILSNCDENAMPMDGLVNPNITLSQALKRRNLATFKNLAQQKLQTPGSVRTNVRDPDAHIIYFDTEALIVQLLTDEYAMMSPGELEAKGFILPSYEIPGSEFSDAQAKILGMLTKIKDKADSLGQKIQSKAEGAGFSPVHSDVHASPVKGRKKEKRVVVTDVNNLTLEIARLFMSSLHAWGLDPDLDKLCMNKLGLIKPKVPLSFGLISRNGHMCLMLPAWHRRLLQEVKSSDSEVKLPQATSDKPTLLSQIETTSGMYSDSDQEGEGSPGSKSKIKRSTAEALQEELRAFSTKSRWQISSGVTTQHLLSVISTANTLMSMTNSAFINRRLKSSRPRRRSSKSFAAPQPPHLVEGGDSSEGGE</sequence>
<dbReference type="AlphaFoldDB" id="A0A8S3QT43"/>
<dbReference type="Proteomes" id="UP000683360">
    <property type="component" value="Unassembled WGS sequence"/>
</dbReference>
<feature type="region of interest" description="Disordered" evidence="1">
    <location>
        <begin position="377"/>
        <end position="410"/>
    </location>
</feature>
<proteinExistence type="predicted"/>
<name>A0A8S3QT43_MYTED</name>
<reference evidence="2" key="1">
    <citation type="submission" date="2021-03" db="EMBL/GenBank/DDBJ databases">
        <authorList>
            <person name="Bekaert M."/>
        </authorList>
    </citation>
    <scope>NUCLEOTIDE SEQUENCE</scope>
</reference>
<dbReference type="InterPro" id="IPR049916">
    <property type="entry name" value="WDR72-like"/>
</dbReference>
<keyword evidence="3" id="KW-1185">Reference proteome</keyword>
<feature type="compositionally biased region" description="Basic residues" evidence="1">
    <location>
        <begin position="377"/>
        <end position="388"/>
    </location>
</feature>
<dbReference type="OrthoDB" id="338622at2759"/>
<evidence type="ECO:0000256" key="1">
    <source>
        <dbReference type="SAM" id="MobiDB-lite"/>
    </source>
</evidence>